<keyword evidence="2" id="KW-1134">Transmembrane beta strand</keyword>
<dbReference type="Gene3D" id="3.10.20.310">
    <property type="entry name" value="membrane protein fhac"/>
    <property type="match status" value="1"/>
</dbReference>
<dbReference type="Proteomes" id="UP000646365">
    <property type="component" value="Unassembled WGS sequence"/>
</dbReference>
<keyword evidence="4" id="KW-0732">Signal</keyword>
<dbReference type="EMBL" id="BMJQ01000002">
    <property type="protein sequence ID" value="GGF07098.1"/>
    <property type="molecule type" value="Genomic_DNA"/>
</dbReference>
<keyword evidence="7" id="KW-1185">Reference proteome</keyword>
<reference evidence="6" key="1">
    <citation type="journal article" date="2014" name="Int. J. Syst. Evol. Microbiol.">
        <title>Complete genome sequence of Corynebacterium casei LMG S-19264T (=DSM 44701T), isolated from a smear-ripened cheese.</title>
        <authorList>
            <consortium name="US DOE Joint Genome Institute (JGI-PGF)"/>
            <person name="Walter F."/>
            <person name="Albersmeier A."/>
            <person name="Kalinowski J."/>
            <person name="Ruckert C."/>
        </authorList>
    </citation>
    <scope>NUCLEOTIDE SEQUENCE</scope>
    <source>
        <strain evidence="6">CGMCC 1.15725</strain>
    </source>
</reference>
<gene>
    <name evidence="6" type="ORF">GCM10011611_10700</name>
</gene>
<feature type="chain" id="PRO_5035237588" evidence="4">
    <location>
        <begin position="46"/>
        <end position="615"/>
    </location>
</feature>
<accession>A0A8J2YQV9</accession>
<dbReference type="GO" id="GO:0019867">
    <property type="term" value="C:outer membrane"/>
    <property type="evidence" value="ECO:0007669"/>
    <property type="project" value="InterPro"/>
</dbReference>
<dbReference type="PANTHER" id="PTHR12815">
    <property type="entry name" value="SORTING AND ASSEMBLY MACHINERY SAMM50 PROTEIN FAMILY MEMBER"/>
    <property type="match status" value="1"/>
</dbReference>
<dbReference type="Pfam" id="PF01103">
    <property type="entry name" value="Omp85"/>
    <property type="match status" value="1"/>
</dbReference>
<protein>
    <submittedName>
        <fullName evidence="6">Outer membrane protein assembly factor</fullName>
    </submittedName>
</protein>
<organism evidence="6 7">
    <name type="scientific">Aliidongia dinghuensis</name>
    <dbReference type="NCBI Taxonomy" id="1867774"/>
    <lineage>
        <taxon>Bacteria</taxon>
        <taxon>Pseudomonadati</taxon>
        <taxon>Pseudomonadota</taxon>
        <taxon>Alphaproteobacteria</taxon>
        <taxon>Rhodospirillales</taxon>
        <taxon>Dongiaceae</taxon>
        <taxon>Aliidongia</taxon>
    </lineage>
</organism>
<name>A0A8J2YQV9_9PROT</name>
<feature type="domain" description="Bacterial surface antigen (D15)" evidence="5">
    <location>
        <begin position="323"/>
        <end position="615"/>
    </location>
</feature>
<evidence type="ECO:0000259" key="5">
    <source>
        <dbReference type="Pfam" id="PF01103"/>
    </source>
</evidence>
<evidence type="ECO:0000313" key="7">
    <source>
        <dbReference type="Proteomes" id="UP000646365"/>
    </source>
</evidence>
<evidence type="ECO:0000256" key="4">
    <source>
        <dbReference type="SAM" id="SignalP"/>
    </source>
</evidence>
<evidence type="ECO:0000256" key="2">
    <source>
        <dbReference type="ARBA" id="ARBA00022452"/>
    </source>
</evidence>
<comment type="caution">
    <text evidence="6">The sequence shown here is derived from an EMBL/GenBank/DDBJ whole genome shotgun (WGS) entry which is preliminary data.</text>
</comment>
<sequence length="615" mass="65950">MRNPLQQAPFAVMIRPSARPRRRLSWCLSRAGFLVLLMSSTVARAEPVAYETKITGIEDSALQSDLEASSQLVKLQESKPPETIGALTRRARDDTDRLTAVIEAAGYYEPHIDPVIDDKATPVQVELKVTPGPRYTLAKVALTTAGGAAPPDIGPFDPATVGLTVGGPAVSSPIVDADAKIARLYQVKGYPFARVTDKHVVVDIATKTMEVTIVLDPGAPARFGAVKVDGLTRLRERWIRRRITWTAGEPYDQAKVDATRQALVGSGLFGMVNVMPDGPVAPDGSVPMQVRIIERAPRSVGVGASYNTTQGISANVSWEHRDLFGGAESLKVTATGGTTDNGLNTTFRRPDLWRTDQDLVASIAFENQNVDAFRSIDQKAQLGLERRFDPTLTGGASILAEHARVDEKVDTRVYTLVGLPLFVKKNASDDLLNPTSGYRAALETTPYLRAIGSNLSFLQSKLTGSWYDGLDPKGTYVLALQATLGATVGTSLAEIPKDHRFYAGGGGSVRGFGYQKGGPLDKFDNPIGGRSLAVVSAELRTKVTDTIGVVPFLDAGSDYASQFPDFKGRVALGAGIGLRYFTAVGPVRLDLATPLNPRGNVDSPIQIYVSLGQAF</sequence>
<evidence type="ECO:0000256" key="1">
    <source>
        <dbReference type="ARBA" id="ARBA00004370"/>
    </source>
</evidence>
<dbReference type="Gene3D" id="2.40.160.50">
    <property type="entry name" value="membrane protein fhac: a member of the omp85/tpsb transporter family"/>
    <property type="match status" value="1"/>
</dbReference>
<dbReference type="InterPro" id="IPR039910">
    <property type="entry name" value="D15-like"/>
</dbReference>
<keyword evidence="2" id="KW-0812">Transmembrane</keyword>
<dbReference type="InterPro" id="IPR000184">
    <property type="entry name" value="Bac_surfAg_D15"/>
</dbReference>
<proteinExistence type="predicted"/>
<keyword evidence="3" id="KW-0472">Membrane</keyword>
<evidence type="ECO:0000313" key="6">
    <source>
        <dbReference type="EMBL" id="GGF07098.1"/>
    </source>
</evidence>
<evidence type="ECO:0000256" key="3">
    <source>
        <dbReference type="ARBA" id="ARBA00023136"/>
    </source>
</evidence>
<reference evidence="6" key="2">
    <citation type="submission" date="2020-09" db="EMBL/GenBank/DDBJ databases">
        <authorList>
            <person name="Sun Q."/>
            <person name="Zhou Y."/>
        </authorList>
    </citation>
    <scope>NUCLEOTIDE SEQUENCE</scope>
    <source>
        <strain evidence="6">CGMCC 1.15725</strain>
    </source>
</reference>
<comment type="subcellular location">
    <subcellularLocation>
        <location evidence="1">Membrane</location>
    </subcellularLocation>
</comment>
<dbReference type="AlphaFoldDB" id="A0A8J2YQV9"/>
<feature type="signal peptide" evidence="4">
    <location>
        <begin position="1"/>
        <end position="45"/>
    </location>
</feature>
<dbReference type="PANTHER" id="PTHR12815:SF42">
    <property type="entry name" value="BACTERIAL SURFACE ANTIGEN (D15) DOMAIN-CONTAINING PROTEIN"/>
    <property type="match status" value="1"/>
</dbReference>